<feature type="compositionally biased region" description="Acidic residues" evidence="14">
    <location>
        <begin position="120"/>
        <end position="131"/>
    </location>
</feature>
<dbReference type="GO" id="GO:0006384">
    <property type="term" value="P:transcription initiation at RNA polymerase III promoter"/>
    <property type="evidence" value="ECO:0007669"/>
    <property type="project" value="InterPro"/>
</dbReference>
<dbReference type="GO" id="GO:0000166">
    <property type="term" value="F:nucleotide binding"/>
    <property type="evidence" value="ECO:0007669"/>
    <property type="project" value="InterPro"/>
</dbReference>
<dbReference type="InterPro" id="IPR010997">
    <property type="entry name" value="HRDC-like_sf"/>
</dbReference>
<evidence type="ECO:0000256" key="9">
    <source>
        <dbReference type="ARBA" id="ARBA00023242"/>
    </source>
</evidence>
<keyword evidence="17" id="KW-1185">Reference proteome</keyword>
<evidence type="ECO:0000256" key="14">
    <source>
        <dbReference type="SAM" id="MobiDB-lite"/>
    </source>
</evidence>
<evidence type="ECO:0000256" key="11">
    <source>
        <dbReference type="ARBA" id="ARBA00044007"/>
    </source>
</evidence>
<dbReference type="Proteomes" id="UP000822688">
    <property type="component" value="Chromosome 11"/>
</dbReference>
<dbReference type="InterPro" id="IPR005574">
    <property type="entry name" value="Rpb4/RPC9"/>
</dbReference>
<organism evidence="16 17">
    <name type="scientific">Ceratodon purpureus</name>
    <name type="common">Fire moss</name>
    <name type="synonym">Dicranum purpureum</name>
    <dbReference type="NCBI Taxonomy" id="3225"/>
    <lineage>
        <taxon>Eukaryota</taxon>
        <taxon>Viridiplantae</taxon>
        <taxon>Streptophyta</taxon>
        <taxon>Embryophyta</taxon>
        <taxon>Bryophyta</taxon>
        <taxon>Bryophytina</taxon>
        <taxon>Bryopsida</taxon>
        <taxon>Dicranidae</taxon>
        <taxon>Pseudoditrichales</taxon>
        <taxon>Ditrichaceae</taxon>
        <taxon>Ceratodon</taxon>
    </lineage>
</organism>
<evidence type="ECO:0000256" key="2">
    <source>
        <dbReference type="ARBA" id="ARBA00004413"/>
    </source>
</evidence>
<dbReference type="PANTHER" id="PTHR15561">
    <property type="entry name" value="CALCITONIN GENE-RELATED PEPTIDE-RECEPTOR COMPONENT PROTEIN"/>
    <property type="match status" value="1"/>
</dbReference>
<evidence type="ECO:0000256" key="6">
    <source>
        <dbReference type="ARBA" id="ARBA00022478"/>
    </source>
</evidence>
<keyword evidence="9" id="KW-0539">Nucleus</keyword>
<evidence type="ECO:0000256" key="7">
    <source>
        <dbReference type="ARBA" id="ARBA00023136"/>
    </source>
</evidence>
<evidence type="ECO:0000256" key="12">
    <source>
        <dbReference type="ARBA" id="ARBA00045808"/>
    </source>
</evidence>
<keyword evidence="5" id="KW-1003">Cell membrane</keyword>
<feature type="domain" description="RNA polymerase Rpb4/RPC9 core" evidence="15">
    <location>
        <begin position="1"/>
        <end position="118"/>
    </location>
</feature>
<comment type="caution">
    <text evidence="16">The sequence shown here is derived from an EMBL/GenBank/DDBJ whole genome shotgun (WGS) entry which is preliminary data.</text>
</comment>
<evidence type="ECO:0000256" key="3">
    <source>
        <dbReference type="ARBA" id="ARBA00006898"/>
    </source>
</evidence>
<dbReference type="EMBL" id="CM026432">
    <property type="protein sequence ID" value="KAG0556969.1"/>
    <property type="molecule type" value="Genomic_DNA"/>
</dbReference>
<evidence type="ECO:0000256" key="4">
    <source>
        <dbReference type="ARBA" id="ARBA00016672"/>
    </source>
</evidence>
<dbReference type="InterPro" id="IPR038324">
    <property type="entry name" value="Rpb4/RPC9_sf"/>
</dbReference>
<dbReference type="InterPro" id="IPR006590">
    <property type="entry name" value="RNA_pol_Rpb4/RPC9_core"/>
</dbReference>
<name>A0A8T0GFM9_CERPU</name>
<dbReference type="Gene3D" id="1.20.1250.40">
    <property type="match status" value="1"/>
</dbReference>
<protein>
    <recommendedName>
        <fullName evidence="4">DNA-directed RNA polymerase III subunit RPC9</fullName>
    </recommendedName>
    <alternativeName>
        <fullName evidence="13">DNA-directed RNA polymerase III subunit rpc9</fullName>
    </alternativeName>
</protein>
<evidence type="ECO:0000256" key="10">
    <source>
        <dbReference type="ARBA" id="ARBA00043924"/>
    </source>
</evidence>
<comment type="function">
    <text evidence="12">DNA-dependent RNA polymerase catalyzes the transcription of DNA into RNA using the four ribonucleoside triphosphates as substrates. Specific peripheric component of RNA polymerase III (Pol III) which synthesizes small non-coding RNAs including 5S rRNA, snRNAs, tRNAs and miRNAs from at least 500 distinct genomic loci. With POLR3H/RPC8 forms a mobile stalk that protrudes from Pol III core and functions primarily in transcription initiation. Pol III plays a key role in sensing and limiting infection by intracellular bacteria and DNA viruses. Acts as nuclear and cytosolic DNA sensor involved in innate immune response. Can sense non-self dsDNA that serves as template for transcription into dsRNA. The non-self RNA polymerase III transcripts, such as Epstein-Barr virus-encoded RNAs (EBERs) induce type I interferon and NF-kappa-B through the RIG-I pathway.</text>
</comment>
<dbReference type="FunFam" id="1.20.1250.40:FF:000002">
    <property type="entry name" value="DNA-directed RNA polymerase III subunit RPC9"/>
    <property type="match status" value="1"/>
</dbReference>
<feature type="region of interest" description="Disordered" evidence="14">
    <location>
        <begin position="115"/>
        <end position="145"/>
    </location>
</feature>
<evidence type="ECO:0000256" key="8">
    <source>
        <dbReference type="ARBA" id="ARBA00023163"/>
    </source>
</evidence>
<evidence type="ECO:0000313" key="17">
    <source>
        <dbReference type="Proteomes" id="UP000822688"/>
    </source>
</evidence>
<reference evidence="16 17" key="1">
    <citation type="submission" date="2020-06" db="EMBL/GenBank/DDBJ databases">
        <title>WGS assembly of Ceratodon purpureus strain R40.</title>
        <authorList>
            <person name="Carey S.B."/>
            <person name="Jenkins J."/>
            <person name="Shu S."/>
            <person name="Lovell J.T."/>
            <person name="Sreedasyam A."/>
            <person name="Maumus F."/>
            <person name="Tiley G.P."/>
            <person name="Fernandez-Pozo N."/>
            <person name="Barry K."/>
            <person name="Chen C."/>
            <person name="Wang M."/>
            <person name="Lipzen A."/>
            <person name="Daum C."/>
            <person name="Saski C.A."/>
            <person name="Payton A.C."/>
            <person name="Mcbreen J.C."/>
            <person name="Conrad R.E."/>
            <person name="Kollar L.M."/>
            <person name="Olsson S."/>
            <person name="Huttunen S."/>
            <person name="Landis J.B."/>
            <person name="Wickett N.J."/>
            <person name="Johnson M.G."/>
            <person name="Rensing S.A."/>
            <person name="Grimwood J."/>
            <person name="Schmutz J."/>
            <person name="Mcdaniel S.F."/>
        </authorList>
    </citation>
    <scope>NUCLEOTIDE SEQUENCE [LARGE SCALE GENOMIC DNA]</scope>
    <source>
        <strain evidence="16 17">R40</strain>
    </source>
</reference>
<keyword evidence="7" id="KW-0472">Membrane</keyword>
<dbReference type="OrthoDB" id="1746530at2759"/>
<comment type="similarity">
    <text evidence="3">Belongs to the eukaryotic RPC9 RNA polymerase subunit family.</text>
</comment>
<dbReference type="GO" id="GO:0005886">
    <property type="term" value="C:plasma membrane"/>
    <property type="evidence" value="ECO:0007669"/>
    <property type="project" value="UniProtKB-SubCell"/>
</dbReference>
<evidence type="ECO:0000313" key="16">
    <source>
        <dbReference type="EMBL" id="KAG0556969.1"/>
    </source>
</evidence>
<evidence type="ECO:0000259" key="15">
    <source>
        <dbReference type="SMART" id="SM00657"/>
    </source>
</evidence>
<dbReference type="SMART" id="SM00657">
    <property type="entry name" value="RPOL4c"/>
    <property type="match status" value="1"/>
</dbReference>
<keyword evidence="6" id="KW-0240">DNA-directed RNA polymerase</keyword>
<evidence type="ECO:0000256" key="13">
    <source>
        <dbReference type="ARBA" id="ARBA00073026"/>
    </source>
</evidence>
<dbReference type="AlphaFoldDB" id="A0A8T0GFM9"/>
<keyword evidence="8" id="KW-0804">Transcription</keyword>
<proteinExistence type="inferred from homology"/>
<dbReference type="PANTHER" id="PTHR15561:SF0">
    <property type="entry name" value="DNA-DIRECTED RNA POLYMERASE III SUBUNIT RPC9"/>
    <property type="match status" value="1"/>
</dbReference>
<comment type="function">
    <text evidence="10">Accessory protein for the calcitonin gene-related peptide (CGRP) receptor. It modulates CGRP responsiveness in a variety of tissues.</text>
</comment>
<accession>A0A8T0GFM9</accession>
<sequence>MKVKNANAGLLTNFETMDLFKSRGADKATGGMLSASEMKVYDYLEKTPAGQQTRENITRFFKATEQYKLTKAEQLQASNLRPASAVEVHLIVEDCDERLASDAVDQFLEKIEEILPPIPEPEEPAAEDDAGEGAQPEGTEMEADV</sequence>
<dbReference type="InterPro" id="IPR038846">
    <property type="entry name" value="RPC9"/>
</dbReference>
<dbReference type="GO" id="GO:0005666">
    <property type="term" value="C:RNA polymerase III complex"/>
    <property type="evidence" value="ECO:0007669"/>
    <property type="project" value="InterPro"/>
</dbReference>
<evidence type="ECO:0000256" key="5">
    <source>
        <dbReference type="ARBA" id="ARBA00022475"/>
    </source>
</evidence>
<evidence type="ECO:0000256" key="1">
    <source>
        <dbReference type="ARBA" id="ARBA00004123"/>
    </source>
</evidence>
<comment type="subcellular location">
    <subcellularLocation>
        <location evidence="2">Cell membrane</location>
        <topology evidence="2">Peripheral membrane protein</topology>
        <orientation evidence="2">Cytoplasmic side</orientation>
    </subcellularLocation>
    <subcellularLocation>
        <location evidence="1">Nucleus</location>
    </subcellularLocation>
</comment>
<dbReference type="SUPFAM" id="SSF47819">
    <property type="entry name" value="HRDC-like"/>
    <property type="match status" value="1"/>
</dbReference>
<gene>
    <name evidence="16" type="ORF">KC19_11G091500</name>
</gene>
<dbReference type="Pfam" id="PF03874">
    <property type="entry name" value="RNA_pol_Rpb4"/>
    <property type="match status" value="1"/>
</dbReference>
<comment type="subunit">
    <text evidence="11">Component of the RNA polymerase III complex consisting of 17 subunits: a ten-subunit horseshoe-shaped catalytic core composed of POLR3A/RPC1, POLR3B/RPC2, POLR1C/RPAC1, POLR1D/RPAC2, POLR3K/RPC10, POLR2E/RPABC1, POLR2F/RPABC2, POLR2H/RPABC3, POLR2K/RPABC4 and POLR2L/RPABC5; a mobile stalk composed of two subunits POLR3H/RPC8 and CRCP/RPC9, protruding from the core and functioning primarily in transcription initiation; and additional subunits homologous to general transcription factors of the RNA polymerase II machinery, POLR3C/RPC3-POLR3F/RPC6-POLR3G/RPC7 heterotrimer required for transcription initiation and POLR3D/RPC4-POLR3E/RPC5 heterodimer involved in both transcription initiation and termination.</text>
</comment>